<organism evidence="2 3">
    <name type="scientific">Frankliniella fusca</name>
    <dbReference type="NCBI Taxonomy" id="407009"/>
    <lineage>
        <taxon>Eukaryota</taxon>
        <taxon>Metazoa</taxon>
        <taxon>Ecdysozoa</taxon>
        <taxon>Arthropoda</taxon>
        <taxon>Hexapoda</taxon>
        <taxon>Insecta</taxon>
        <taxon>Pterygota</taxon>
        <taxon>Neoptera</taxon>
        <taxon>Paraneoptera</taxon>
        <taxon>Thysanoptera</taxon>
        <taxon>Terebrantia</taxon>
        <taxon>Thripoidea</taxon>
        <taxon>Thripidae</taxon>
        <taxon>Frankliniella</taxon>
    </lineage>
</organism>
<dbReference type="AlphaFoldDB" id="A0AAE1HL00"/>
<proteinExistence type="predicted"/>
<evidence type="ECO:0000313" key="2">
    <source>
        <dbReference type="EMBL" id="KAK3923093.1"/>
    </source>
</evidence>
<accession>A0AAE1HL00</accession>
<feature type="compositionally biased region" description="Basic and acidic residues" evidence="1">
    <location>
        <begin position="109"/>
        <end position="125"/>
    </location>
</feature>
<sequence length="940" mass="106738">MCDDQGDEGDEGRKSRKSRGGLSRTTLWRTEGRKRRRFDPSLLNAAVLFDNDNVAAAAQLQEIDNAVFRARGGDSDLEHTDSEEPAAIPLDCPEAAGQDQNEDNGNDTDSSHDSHWSDELNLERPECEEEDEDENREVYLEVYREDQDLVAGSQSTLSFDEDDEEEGPSENFNFDAASLDHPIQLVARRTAREVLLLDLALMIRHHWNYESLIDNFKVKNLILGSKVLPTSKTELWKTVGRSQAGIVSHVYCDCGFYLGRKHRLPAVVECACKKMVNTVKAKVFITLSIRKQLEAFLSNPEIQQHFKKQRSASEDGSISDVFDGKVFKDMNLSEYDGTLVMNTDACKIGKKAKFSIVPVFLRINELAPHIRQRYIFLAGVYCDKGEPHMNAYLKPIVKELNSLASNGVKWYDHECKVERISRFRLLCYCVDGKARYQILNMSCHSSYYACTVCDFKGVFIGNTMRYPSGPHEDLPAYTLRTHQGMVADMKKAADLKKPIRGHQGYTPLVLLKDVDLVKQGKSFQNLPLILVSFQCLRKKYQNLTTILFSGAYDDLHFLYECAADTNLDLLLTEAPKVKDAVGKEISFAAMERTLDARLMTIKTPSQISRKPVHMKIKNRKQFTGTELRNFLIYYGVPLFQDLVEDSYLNHFGMLSRISFILAQQSVTQDELNEASELVDKYLTSFDTMYGIEKTRLNLHSLKHAVKSVRDLGPLWCYSTFNFESWNHRLIQNISSPKSPILQIVTRHLLQMHLELALSTSEEVSEDVRGQLCEILKRKRRSRAFQVCENIYVLGNATQRSPSAAEVRALRLENFSTNVLSIYGKALINSVEYQAKHTIKENSLSDNSVIQLKTGAFCVIEDFVNFTDTSTNQQLTGLFVDNIRTVQTPPFETATHIHQVLLGQLPSKSFCLQDSIKCPVVQVPFKNELYIIPLPNVLDID</sequence>
<gene>
    <name evidence="2" type="ORF">KUF71_001752</name>
</gene>
<reference evidence="2" key="2">
    <citation type="journal article" date="2023" name="BMC Genomics">
        <title>Pest status, molecular evolution, and epigenetic factors derived from the genome assembly of Frankliniella fusca, a thysanopteran phytovirus vector.</title>
        <authorList>
            <person name="Catto M.A."/>
            <person name="Labadie P.E."/>
            <person name="Jacobson A.L."/>
            <person name="Kennedy G.G."/>
            <person name="Srinivasan R."/>
            <person name="Hunt B.G."/>
        </authorList>
    </citation>
    <scope>NUCLEOTIDE SEQUENCE</scope>
    <source>
        <strain evidence="2">PL_HMW_Pooled</strain>
    </source>
</reference>
<feature type="compositionally biased region" description="Acidic residues" evidence="1">
    <location>
        <begin position="126"/>
        <end position="135"/>
    </location>
</feature>
<dbReference type="Proteomes" id="UP001219518">
    <property type="component" value="Unassembled WGS sequence"/>
</dbReference>
<dbReference type="PANTHER" id="PTHR46579">
    <property type="entry name" value="F5/8 TYPE C DOMAIN-CONTAINING PROTEIN-RELATED"/>
    <property type="match status" value="1"/>
</dbReference>
<dbReference type="EMBL" id="JAHWGI010001134">
    <property type="protein sequence ID" value="KAK3923093.1"/>
    <property type="molecule type" value="Genomic_DNA"/>
</dbReference>
<comment type="caution">
    <text evidence="2">The sequence shown here is derived from an EMBL/GenBank/DDBJ whole genome shotgun (WGS) entry which is preliminary data.</text>
</comment>
<feature type="region of interest" description="Disordered" evidence="1">
    <location>
        <begin position="88"/>
        <end position="135"/>
    </location>
</feature>
<reference evidence="2" key="1">
    <citation type="submission" date="2021-07" db="EMBL/GenBank/DDBJ databases">
        <authorList>
            <person name="Catto M.A."/>
            <person name="Jacobson A."/>
            <person name="Kennedy G."/>
            <person name="Labadie P."/>
            <person name="Hunt B.G."/>
            <person name="Srinivasan R."/>
        </authorList>
    </citation>
    <scope>NUCLEOTIDE SEQUENCE</scope>
    <source>
        <strain evidence="2">PL_HMW_Pooled</strain>
        <tissue evidence="2">Head</tissue>
    </source>
</reference>
<name>A0AAE1HL00_9NEOP</name>
<keyword evidence="3" id="KW-1185">Reference proteome</keyword>
<evidence type="ECO:0000256" key="1">
    <source>
        <dbReference type="SAM" id="MobiDB-lite"/>
    </source>
</evidence>
<protein>
    <submittedName>
        <fullName evidence="2">3-isopropylmalate dehydratase large subunit</fullName>
    </submittedName>
</protein>
<dbReference type="PANTHER" id="PTHR46579:SF1">
    <property type="entry name" value="F5_8 TYPE C DOMAIN-CONTAINING PROTEIN"/>
    <property type="match status" value="1"/>
</dbReference>
<feature type="compositionally biased region" description="Acidic residues" evidence="1">
    <location>
        <begin position="1"/>
        <end position="10"/>
    </location>
</feature>
<feature type="region of interest" description="Disordered" evidence="1">
    <location>
        <begin position="1"/>
        <end position="35"/>
    </location>
</feature>
<evidence type="ECO:0000313" key="3">
    <source>
        <dbReference type="Proteomes" id="UP001219518"/>
    </source>
</evidence>